<reference evidence="1 2" key="1">
    <citation type="submission" date="2017-06" db="EMBL/GenBank/DDBJ databases">
        <authorList>
            <person name="Kim H.J."/>
            <person name="Triplett B.A."/>
        </authorList>
    </citation>
    <scope>NUCLEOTIDE SEQUENCE [LARGE SCALE GENOMIC DNA]</scope>
    <source>
        <strain evidence="1 2">DSM 43151</strain>
    </source>
</reference>
<evidence type="ECO:0000313" key="1">
    <source>
        <dbReference type="EMBL" id="SNR57743.1"/>
    </source>
</evidence>
<proteinExistence type="predicted"/>
<organism evidence="1 2">
    <name type="scientific">Actinoplanes regularis</name>
    <dbReference type="NCBI Taxonomy" id="52697"/>
    <lineage>
        <taxon>Bacteria</taxon>
        <taxon>Bacillati</taxon>
        <taxon>Actinomycetota</taxon>
        <taxon>Actinomycetes</taxon>
        <taxon>Micromonosporales</taxon>
        <taxon>Micromonosporaceae</taxon>
        <taxon>Actinoplanes</taxon>
    </lineage>
</organism>
<gene>
    <name evidence="1" type="ORF">SAMN06264365_103408</name>
</gene>
<evidence type="ECO:0008006" key="3">
    <source>
        <dbReference type="Google" id="ProtNLM"/>
    </source>
</evidence>
<dbReference type="Proteomes" id="UP000198415">
    <property type="component" value="Unassembled WGS sequence"/>
</dbReference>
<dbReference type="EMBL" id="FZNR01000003">
    <property type="protein sequence ID" value="SNR57743.1"/>
    <property type="molecule type" value="Genomic_DNA"/>
</dbReference>
<evidence type="ECO:0000313" key="2">
    <source>
        <dbReference type="Proteomes" id="UP000198415"/>
    </source>
</evidence>
<protein>
    <recommendedName>
        <fullName evidence="3">Flavin reductase</fullName>
    </recommendedName>
</protein>
<dbReference type="AlphaFoldDB" id="A0A238XGW7"/>
<sequence length="81" mass="9392">MVVPRMDHQGERPRWDCNVCGEAWPCSPAREHLVGAMNPTELRTLMWGLLEKAARELPPVSAPELFERFLHWTPQIREASR</sequence>
<name>A0A238XGW7_9ACTN</name>
<accession>A0A238XGW7</accession>
<keyword evidence="2" id="KW-1185">Reference proteome</keyword>